<feature type="transmembrane region" description="Helical" evidence="8">
    <location>
        <begin position="147"/>
        <end position="167"/>
    </location>
</feature>
<evidence type="ECO:0000256" key="4">
    <source>
        <dbReference type="ARBA" id="ARBA00022692"/>
    </source>
</evidence>
<organism evidence="10 11">
    <name type="scientific">Nonomuraea pusilla</name>
    <dbReference type="NCBI Taxonomy" id="46177"/>
    <lineage>
        <taxon>Bacteria</taxon>
        <taxon>Bacillati</taxon>
        <taxon>Actinomycetota</taxon>
        <taxon>Actinomycetes</taxon>
        <taxon>Streptosporangiales</taxon>
        <taxon>Streptosporangiaceae</taxon>
        <taxon>Nonomuraea</taxon>
    </lineage>
</organism>
<dbReference type="Proteomes" id="UP000198953">
    <property type="component" value="Unassembled WGS sequence"/>
</dbReference>
<feature type="compositionally biased region" description="Basic and acidic residues" evidence="7">
    <location>
        <begin position="229"/>
        <end position="259"/>
    </location>
</feature>
<evidence type="ECO:0000313" key="11">
    <source>
        <dbReference type="Proteomes" id="UP000198953"/>
    </source>
</evidence>
<sequence>MRVETVTTALDLVGVFINSLLGGSVARRRELDLFGYVVIGVVSGLGGGLIRDVLLQHGPPLALTNPLYIPIALAGAGVAFLLKFTEREWNRLFYVLDAIALSVWAVAGAQRTLAAGLGWLPAILLGTITAVGGGATRDLLVQRVPAVFGGNGLYASVAALVAGLQVICSALGVPVVVATPVAVVAGTALRLVAYRRGWELPGGMEWEARDVLGKAVHPPRPRRDRRRGRGGERRGDRQGERHGERRGDRRGDRRRDEGD</sequence>
<feature type="transmembrane region" description="Helical" evidence="8">
    <location>
        <begin position="116"/>
        <end position="135"/>
    </location>
</feature>
<dbReference type="RefSeq" id="WP_218153832.1">
    <property type="nucleotide sequence ID" value="NZ_FOBF01000001.1"/>
</dbReference>
<dbReference type="PANTHER" id="PTHR30506:SF3">
    <property type="entry name" value="UPF0126 INNER MEMBRANE PROTEIN YADS-RELATED"/>
    <property type="match status" value="1"/>
</dbReference>
<name>A0A1H7FS51_9ACTN</name>
<feature type="transmembrane region" description="Helical" evidence="8">
    <location>
        <begin position="92"/>
        <end position="110"/>
    </location>
</feature>
<comment type="subcellular location">
    <subcellularLocation>
        <location evidence="1">Cell membrane</location>
        <topology evidence="1">Multi-pass membrane protein</topology>
    </subcellularLocation>
</comment>
<dbReference type="Pfam" id="PF03458">
    <property type="entry name" value="Gly_transporter"/>
    <property type="match status" value="2"/>
</dbReference>
<evidence type="ECO:0000313" key="10">
    <source>
        <dbReference type="EMBL" id="SEK26185.1"/>
    </source>
</evidence>
<protein>
    <submittedName>
        <fullName evidence="10">Uncharacterized membrane protein YeiH</fullName>
    </submittedName>
</protein>
<feature type="domain" description="Glycine transporter" evidence="9">
    <location>
        <begin position="95"/>
        <end position="168"/>
    </location>
</feature>
<evidence type="ECO:0000259" key="9">
    <source>
        <dbReference type="Pfam" id="PF03458"/>
    </source>
</evidence>
<dbReference type="InterPro" id="IPR005115">
    <property type="entry name" value="Gly_transporter"/>
</dbReference>
<feature type="compositionally biased region" description="Basic residues" evidence="7">
    <location>
        <begin position="217"/>
        <end position="228"/>
    </location>
</feature>
<accession>A0A1H7FS51</accession>
<feature type="region of interest" description="Disordered" evidence="7">
    <location>
        <begin position="215"/>
        <end position="259"/>
    </location>
</feature>
<feature type="transmembrane region" description="Helical" evidence="8">
    <location>
        <begin position="67"/>
        <end position="85"/>
    </location>
</feature>
<keyword evidence="5 8" id="KW-1133">Transmembrane helix</keyword>
<evidence type="ECO:0000256" key="7">
    <source>
        <dbReference type="SAM" id="MobiDB-lite"/>
    </source>
</evidence>
<dbReference type="EMBL" id="FOBF01000001">
    <property type="protein sequence ID" value="SEK26185.1"/>
    <property type="molecule type" value="Genomic_DNA"/>
</dbReference>
<evidence type="ECO:0000256" key="6">
    <source>
        <dbReference type="ARBA" id="ARBA00023136"/>
    </source>
</evidence>
<gene>
    <name evidence="10" type="ORF">SAMN05660976_00112</name>
</gene>
<feature type="domain" description="Glycine transporter" evidence="9">
    <location>
        <begin position="9"/>
        <end position="82"/>
    </location>
</feature>
<keyword evidence="11" id="KW-1185">Reference proteome</keyword>
<evidence type="ECO:0000256" key="5">
    <source>
        <dbReference type="ARBA" id="ARBA00022989"/>
    </source>
</evidence>
<proteinExistence type="inferred from homology"/>
<keyword evidence="6 8" id="KW-0472">Membrane</keyword>
<evidence type="ECO:0000256" key="2">
    <source>
        <dbReference type="ARBA" id="ARBA00008193"/>
    </source>
</evidence>
<dbReference type="GO" id="GO:0005886">
    <property type="term" value="C:plasma membrane"/>
    <property type="evidence" value="ECO:0007669"/>
    <property type="project" value="UniProtKB-SubCell"/>
</dbReference>
<dbReference type="AlphaFoldDB" id="A0A1H7FS51"/>
<evidence type="ECO:0000256" key="8">
    <source>
        <dbReference type="SAM" id="Phobius"/>
    </source>
</evidence>
<keyword evidence="4 8" id="KW-0812">Transmembrane</keyword>
<feature type="transmembrane region" description="Helical" evidence="8">
    <location>
        <begin position="173"/>
        <end position="193"/>
    </location>
</feature>
<keyword evidence="3" id="KW-1003">Cell membrane</keyword>
<reference evidence="10 11" key="1">
    <citation type="submission" date="2016-10" db="EMBL/GenBank/DDBJ databases">
        <authorList>
            <person name="de Groot N.N."/>
        </authorList>
    </citation>
    <scope>NUCLEOTIDE SEQUENCE [LARGE SCALE GENOMIC DNA]</scope>
    <source>
        <strain evidence="10 11">DSM 43357</strain>
    </source>
</reference>
<evidence type="ECO:0000256" key="3">
    <source>
        <dbReference type="ARBA" id="ARBA00022475"/>
    </source>
</evidence>
<comment type="similarity">
    <text evidence="2">Belongs to the UPF0126 family.</text>
</comment>
<dbReference type="PANTHER" id="PTHR30506">
    <property type="entry name" value="INNER MEMBRANE PROTEIN"/>
    <property type="match status" value="1"/>
</dbReference>
<feature type="transmembrane region" description="Helical" evidence="8">
    <location>
        <begin position="33"/>
        <end position="55"/>
    </location>
</feature>
<evidence type="ECO:0000256" key="1">
    <source>
        <dbReference type="ARBA" id="ARBA00004651"/>
    </source>
</evidence>